<comment type="caution">
    <text evidence="2">The sequence shown here is derived from an EMBL/GenBank/DDBJ whole genome shotgun (WGS) entry which is preliminary data.</text>
</comment>
<sequence>MSSEDLGTPAPELELEKNWPGLDGAPANGGPNADHARIKKIAEALRHEVDTLKGSMDQGGYRDWFGPQVGPADTGKWKAADYFGQNVTQGYRVLTGKYQALLEQYEALVVAIEKAVKNYEKSHDASSA</sequence>
<reference evidence="3" key="1">
    <citation type="journal article" date="2019" name="Int. J. Syst. Evol. Microbiol.">
        <title>The Global Catalogue of Microorganisms (GCM) 10K type strain sequencing project: providing services to taxonomists for standard genome sequencing and annotation.</title>
        <authorList>
            <consortium name="The Broad Institute Genomics Platform"/>
            <consortium name="The Broad Institute Genome Sequencing Center for Infectious Disease"/>
            <person name="Wu L."/>
            <person name="Ma J."/>
        </authorList>
    </citation>
    <scope>NUCLEOTIDE SEQUENCE [LARGE SCALE GENOMIC DNA]</scope>
    <source>
        <strain evidence="3">JCM 10083</strain>
    </source>
</reference>
<gene>
    <name evidence="2" type="ORF">ACFQVD_40015</name>
</gene>
<dbReference type="EMBL" id="JBHTEE010000001">
    <property type="protein sequence ID" value="MFC7606305.1"/>
    <property type="molecule type" value="Genomic_DNA"/>
</dbReference>
<feature type="region of interest" description="Disordered" evidence="1">
    <location>
        <begin position="1"/>
        <end position="34"/>
    </location>
</feature>
<evidence type="ECO:0000313" key="2">
    <source>
        <dbReference type="EMBL" id="MFC7606305.1"/>
    </source>
</evidence>
<keyword evidence="3" id="KW-1185">Reference proteome</keyword>
<dbReference type="Proteomes" id="UP001596514">
    <property type="component" value="Unassembled WGS sequence"/>
</dbReference>
<protein>
    <submittedName>
        <fullName evidence="2">Uncharacterized protein</fullName>
    </submittedName>
</protein>
<dbReference type="RefSeq" id="WP_343976800.1">
    <property type="nucleotide sequence ID" value="NZ_BAAAGK010000143.1"/>
</dbReference>
<proteinExistence type="predicted"/>
<name>A0ABW2TE23_9ACTN</name>
<evidence type="ECO:0000313" key="3">
    <source>
        <dbReference type="Proteomes" id="UP001596514"/>
    </source>
</evidence>
<accession>A0ABW2TE23</accession>
<organism evidence="2 3">
    <name type="scientific">Streptosporangium amethystogenes subsp. fukuiense</name>
    <dbReference type="NCBI Taxonomy" id="698418"/>
    <lineage>
        <taxon>Bacteria</taxon>
        <taxon>Bacillati</taxon>
        <taxon>Actinomycetota</taxon>
        <taxon>Actinomycetes</taxon>
        <taxon>Streptosporangiales</taxon>
        <taxon>Streptosporangiaceae</taxon>
        <taxon>Streptosporangium</taxon>
    </lineage>
</organism>
<evidence type="ECO:0000256" key="1">
    <source>
        <dbReference type="SAM" id="MobiDB-lite"/>
    </source>
</evidence>